<dbReference type="EMBL" id="JABAGO010000042">
    <property type="protein sequence ID" value="NMF00234.1"/>
    <property type="molecule type" value="Genomic_DNA"/>
</dbReference>
<accession>A0A848CWV7</accession>
<reference evidence="1 2" key="1">
    <citation type="submission" date="2020-04" db="EMBL/GenBank/DDBJ databases">
        <authorList>
            <person name="Hitch T.C.A."/>
            <person name="Wylensek D."/>
            <person name="Clavel T."/>
        </authorList>
    </citation>
    <scope>NUCLEOTIDE SEQUENCE [LARGE SCALE GENOMIC DNA]</scope>
    <source>
        <strain evidence="1 2">WB01_D5_05</strain>
    </source>
</reference>
<dbReference type="RefSeq" id="WP_168976031.1">
    <property type="nucleotide sequence ID" value="NZ_JABAGO010000042.1"/>
</dbReference>
<protein>
    <recommendedName>
        <fullName evidence="3">Major tail protein</fullName>
    </recommendedName>
</protein>
<dbReference type="Pfam" id="PF25681">
    <property type="entry name" value="Phage_TTP_17"/>
    <property type="match status" value="1"/>
</dbReference>
<dbReference type="AlphaFoldDB" id="A0A848CWV7"/>
<dbReference type="Proteomes" id="UP000561326">
    <property type="component" value="Unassembled WGS sequence"/>
</dbReference>
<proteinExistence type="predicted"/>
<evidence type="ECO:0000313" key="2">
    <source>
        <dbReference type="Proteomes" id="UP000561326"/>
    </source>
</evidence>
<gene>
    <name evidence="1" type="ORF">HF838_18565</name>
</gene>
<sequence length="268" mass="29109">MADIYKVNSENIIGGPGRLVVAPHGTVAPAKISDVMNLEAPYDLKGNWKDLGATSDGIEISRGFDTEEFEVDQYKGPVDTEITKWTHSLSTQLAENTLENRQLALVGSHIIETPPTLGTATKLTSEIIQGATVLSITATTDFKEGGWAKIGSQIVKVSKISGSSLYLADPVKEAAATDVEVFPVTELGTKRIGYGTADSVPFVMMALISQKKDGSLYMCVFRKVKVTGDEKTQKFSKEKRLLPLGMQAFPEDGVPTAENVYYEIEETR</sequence>
<evidence type="ECO:0000313" key="1">
    <source>
        <dbReference type="EMBL" id="NMF00234.1"/>
    </source>
</evidence>
<name>A0A848CWV7_ANEAE</name>
<dbReference type="InterPro" id="IPR058154">
    <property type="entry name" value="Bxb1_TTP-like"/>
</dbReference>
<comment type="caution">
    <text evidence="1">The sequence shown here is derived from an EMBL/GenBank/DDBJ whole genome shotgun (WGS) entry which is preliminary data.</text>
</comment>
<organism evidence="1 2">
    <name type="scientific">Aneurinibacillus aneurinilyticus</name>
    <name type="common">Bacillus aneurinolyticus</name>
    <dbReference type="NCBI Taxonomy" id="1391"/>
    <lineage>
        <taxon>Bacteria</taxon>
        <taxon>Bacillati</taxon>
        <taxon>Bacillota</taxon>
        <taxon>Bacilli</taxon>
        <taxon>Bacillales</taxon>
        <taxon>Paenibacillaceae</taxon>
        <taxon>Aneurinibacillus group</taxon>
        <taxon>Aneurinibacillus</taxon>
    </lineage>
</organism>
<evidence type="ECO:0008006" key="3">
    <source>
        <dbReference type="Google" id="ProtNLM"/>
    </source>
</evidence>